<protein>
    <recommendedName>
        <fullName evidence="13">Hexosyltransferase</fullName>
        <ecNumber evidence="13">2.4.1.-</ecNumber>
    </recommendedName>
</protein>
<dbReference type="Pfam" id="PF01762">
    <property type="entry name" value="Galactosyl_T"/>
    <property type="match status" value="1"/>
</dbReference>
<keyword evidence="6" id="KW-0808">Transferase</keyword>
<comment type="pathway">
    <text evidence="3">Protein modification; protein glycosylation.</text>
</comment>
<keyword evidence="15" id="KW-1185">Reference proteome</keyword>
<comment type="cofactor">
    <cofactor evidence="1 13">
        <name>Mn(2+)</name>
        <dbReference type="ChEBI" id="CHEBI:29035"/>
    </cofactor>
</comment>
<dbReference type="HOGENOM" id="CLU_101570_0_0_1"/>
<evidence type="ECO:0000256" key="8">
    <source>
        <dbReference type="ARBA" id="ARBA00022968"/>
    </source>
</evidence>
<comment type="subcellular location">
    <subcellularLocation>
        <location evidence="2 13">Golgi apparatus membrane</location>
        <topology evidence="2 13">Single-pass type II membrane protein</topology>
    </subcellularLocation>
</comment>
<evidence type="ECO:0000256" key="6">
    <source>
        <dbReference type="ARBA" id="ARBA00022679"/>
    </source>
</evidence>
<name>B8AZF6_ORYSI</name>
<dbReference type="GO" id="GO:0000139">
    <property type="term" value="C:Golgi membrane"/>
    <property type="evidence" value="ECO:0007669"/>
    <property type="project" value="UniProtKB-SubCell"/>
</dbReference>
<keyword evidence="5 13" id="KW-0328">Glycosyltransferase</keyword>
<dbReference type="EMBL" id="CM000130">
    <property type="protein sequence ID" value="EEC78763.1"/>
    <property type="molecule type" value="Genomic_DNA"/>
</dbReference>
<keyword evidence="10 13" id="KW-0333">Golgi apparatus</keyword>
<evidence type="ECO:0000256" key="5">
    <source>
        <dbReference type="ARBA" id="ARBA00022676"/>
    </source>
</evidence>
<comment type="similarity">
    <text evidence="4 13">Belongs to the glycosyltransferase 31 family.</text>
</comment>
<evidence type="ECO:0000256" key="2">
    <source>
        <dbReference type="ARBA" id="ARBA00004323"/>
    </source>
</evidence>
<reference evidence="14 15" key="1">
    <citation type="journal article" date="2005" name="PLoS Biol.">
        <title>The genomes of Oryza sativa: a history of duplications.</title>
        <authorList>
            <person name="Yu J."/>
            <person name="Wang J."/>
            <person name="Lin W."/>
            <person name="Li S."/>
            <person name="Li H."/>
            <person name="Zhou J."/>
            <person name="Ni P."/>
            <person name="Dong W."/>
            <person name="Hu S."/>
            <person name="Zeng C."/>
            <person name="Zhang J."/>
            <person name="Zhang Y."/>
            <person name="Li R."/>
            <person name="Xu Z."/>
            <person name="Li S."/>
            <person name="Li X."/>
            <person name="Zheng H."/>
            <person name="Cong L."/>
            <person name="Lin L."/>
            <person name="Yin J."/>
            <person name="Geng J."/>
            <person name="Li G."/>
            <person name="Shi J."/>
            <person name="Liu J."/>
            <person name="Lv H."/>
            <person name="Li J."/>
            <person name="Wang J."/>
            <person name="Deng Y."/>
            <person name="Ran L."/>
            <person name="Shi X."/>
            <person name="Wang X."/>
            <person name="Wu Q."/>
            <person name="Li C."/>
            <person name="Ren X."/>
            <person name="Wang J."/>
            <person name="Wang X."/>
            <person name="Li D."/>
            <person name="Liu D."/>
            <person name="Zhang X."/>
            <person name="Ji Z."/>
            <person name="Zhao W."/>
            <person name="Sun Y."/>
            <person name="Zhang Z."/>
            <person name="Bao J."/>
            <person name="Han Y."/>
            <person name="Dong L."/>
            <person name="Ji J."/>
            <person name="Chen P."/>
            <person name="Wu S."/>
            <person name="Liu J."/>
            <person name="Xiao Y."/>
            <person name="Bu D."/>
            <person name="Tan J."/>
            <person name="Yang L."/>
            <person name="Ye C."/>
            <person name="Zhang J."/>
            <person name="Xu J."/>
            <person name="Zhou Y."/>
            <person name="Yu Y."/>
            <person name="Zhang B."/>
            <person name="Zhuang S."/>
            <person name="Wei H."/>
            <person name="Liu B."/>
            <person name="Lei M."/>
            <person name="Yu H."/>
            <person name="Li Y."/>
            <person name="Xu H."/>
            <person name="Wei S."/>
            <person name="He X."/>
            <person name="Fang L."/>
            <person name="Zhang Z."/>
            <person name="Zhang Y."/>
            <person name="Huang X."/>
            <person name="Su Z."/>
            <person name="Tong W."/>
            <person name="Li J."/>
            <person name="Tong Z."/>
            <person name="Li S."/>
            <person name="Ye J."/>
            <person name="Wang L."/>
            <person name="Fang L."/>
            <person name="Lei T."/>
            <person name="Chen C."/>
            <person name="Chen H."/>
            <person name="Xu Z."/>
            <person name="Li H."/>
            <person name="Huang H."/>
            <person name="Zhang F."/>
            <person name="Xu H."/>
            <person name="Li N."/>
            <person name="Zhao C."/>
            <person name="Li S."/>
            <person name="Dong L."/>
            <person name="Huang Y."/>
            <person name="Li L."/>
            <person name="Xi Y."/>
            <person name="Qi Q."/>
            <person name="Li W."/>
            <person name="Zhang B."/>
            <person name="Hu W."/>
            <person name="Zhang Y."/>
            <person name="Tian X."/>
            <person name="Jiao Y."/>
            <person name="Liang X."/>
            <person name="Jin J."/>
            <person name="Gao L."/>
            <person name="Zheng W."/>
            <person name="Hao B."/>
            <person name="Liu S."/>
            <person name="Wang W."/>
            <person name="Yuan L."/>
            <person name="Cao M."/>
            <person name="McDermott J."/>
            <person name="Samudrala R."/>
            <person name="Wang J."/>
            <person name="Wong G.K."/>
            <person name="Yang H."/>
        </authorList>
    </citation>
    <scope>NUCLEOTIDE SEQUENCE [LARGE SCALE GENOMIC DNA]</scope>
    <source>
        <strain evidence="15">cv. 93-11</strain>
    </source>
</reference>
<keyword evidence="7" id="KW-0812">Transmembrane</keyword>
<evidence type="ECO:0000313" key="14">
    <source>
        <dbReference type="EMBL" id="EEC78763.1"/>
    </source>
</evidence>
<dbReference type="InterPro" id="IPR002659">
    <property type="entry name" value="Glyco_trans_31"/>
</dbReference>
<dbReference type="Gene3D" id="3.90.550.50">
    <property type="match status" value="1"/>
</dbReference>
<dbReference type="PANTHER" id="PTHR11214:SF105">
    <property type="entry name" value="HEXOSYLTRANSFERASE"/>
    <property type="match status" value="1"/>
</dbReference>
<dbReference type="AlphaFoldDB" id="B8AZF6"/>
<keyword evidence="8" id="KW-0735">Signal-anchor</keyword>
<evidence type="ECO:0000256" key="10">
    <source>
        <dbReference type="ARBA" id="ARBA00023034"/>
    </source>
</evidence>
<evidence type="ECO:0000256" key="9">
    <source>
        <dbReference type="ARBA" id="ARBA00022989"/>
    </source>
</evidence>
<dbReference type="OMA" id="QGPYPLH"/>
<keyword evidence="11" id="KW-0472">Membrane</keyword>
<dbReference type="GO" id="GO:1990714">
    <property type="term" value="F:hydroxyproline O-galactosyltransferase activity"/>
    <property type="evidence" value="ECO:0007669"/>
    <property type="project" value="TreeGrafter"/>
</dbReference>
<proteinExistence type="inferred from homology"/>
<dbReference type="Gramene" id="BGIOSGA018527-TA">
    <property type="protein sequence ID" value="BGIOSGA018527-PA"/>
    <property type="gene ID" value="BGIOSGA018527"/>
</dbReference>
<dbReference type="Proteomes" id="UP000007015">
    <property type="component" value="Chromosome 5"/>
</dbReference>
<keyword evidence="9" id="KW-1133">Transmembrane helix</keyword>
<evidence type="ECO:0000256" key="4">
    <source>
        <dbReference type="ARBA" id="ARBA00008661"/>
    </source>
</evidence>
<evidence type="ECO:0000256" key="13">
    <source>
        <dbReference type="RuleBase" id="RU363063"/>
    </source>
</evidence>
<evidence type="ECO:0000256" key="3">
    <source>
        <dbReference type="ARBA" id="ARBA00004922"/>
    </source>
</evidence>
<dbReference type="PANTHER" id="PTHR11214">
    <property type="entry name" value="BETA-1,3-N-ACETYLGLUCOSAMINYLTRANSFERASE"/>
    <property type="match status" value="1"/>
</dbReference>
<dbReference type="STRING" id="39946.B8AZF6"/>
<gene>
    <name evidence="14" type="ORF">OsI_18990</name>
</gene>
<evidence type="ECO:0000256" key="12">
    <source>
        <dbReference type="ARBA" id="ARBA00023211"/>
    </source>
</evidence>
<evidence type="ECO:0000256" key="11">
    <source>
        <dbReference type="ARBA" id="ARBA00023136"/>
    </source>
</evidence>
<evidence type="ECO:0000256" key="1">
    <source>
        <dbReference type="ARBA" id="ARBA00001936"/>
    </source>
</evidence>
<accession>B8AZF6</accession>
<dbReference type="EC" id="2.4.1.-" evidence="13"/>
<sequence>MGVRKTWMSAVRNSPNVVARFFVALVHVVSARYVMKCDDDTFVRLDSIITEVNKVQSGRSLYIGNINFHHRSLRHGKWAVTYEEWPEEVYPPYANGPGYVISSDIAGAIVSGSATDRDESDGRRAAFVQVRSSVVAPRRQFNACWDWHLPDADDSGCVPAPDPSLILGK</sequence>
<dbReference type="UniPathway" id="UPA00378"/>
<organism evidence="14 15">
    <name type="scientific">Oryza sativa subsp. indica</name>
    <name type="common">Rice</name>
    <dbReference type="NCBI Taxonomy" id="39946"/>
    <lineage>
        <taxon>Eukaryota</taxon>
        <taxon>Viridiplantae</taxon>
        <taxon>Streptophyta</taxon>
        <taxon>Embryophyta</taxon>
        <taxon>Tracheophyta</taxon>
        <taxon>Spermatophyta</taxon>
        <taxon>Magnoliopsida</taxon>
        <taxon>Liliopsida</taxon>
        <taxon>Poales</taxon>
        <taxon>Poaceae</taxon>
        <taxon>BOP clade</taxon>
        <taxon>Oryzoideae</taxon>
        <taxon>Oryzeae</taxon>
        <taxon>Oryzinae</taxon>
        <taxon>Oryza</taxon>
        <taxon>Oryza sativa</taxon>
    </lineage>
</organism>
<evidence type="ECO:0000256" key="7">
    <source>
        <dbReference type="ARBA" id="ARBA00022692"/>
    </source>
</evidence>
<evidence type="ECO:0000313" key="15">
    <source>
        <dbReference type="Proteomes" id="UP000007015"/>
    </source>
</evidence>
<keyword evidence="12 13" id="KW-0464">Manganese</keyword>